<keyword evidence="3" id="KW-0964">Secreted</keyword>
<feature type="binding site" evidence="18">
    <location>
        <position position="217"/>
    </location>
    <ligand>
        <name>Zn(2+)</name>
        <dbReference type="ChEBI" id="CHEBI:29105"/>
        <label>1</label>
    </ligand>
</feature>
<feature type="binding site" evidence="18">
    <location>
        <position position="352"/>
    </location>
    <ligand>
        <name>Ca(2+)</name>
        <dbReference type="ChEBI" id="CHEBI:29108"/>
        <label>5</label>
    </ligand>
</feature>
<evidence type="ECO:0000256" key="7">
    <source>
        <dbReference type="ARBA" id="ARBA00022729"/>
    </source>
</evidence>
<feature type="binding site" evidence="17">
    <location>
        <position position="249"/>
    </location>
    <ligand>
        <name>Zn(2+)</name>
        <dbReference type="ChEBI" id="CHEBI:29105"/>
        <label>2</label>
        <note>catalytic</note>
    </ligand>
</feature>
<keyword evidence="13" id="KW-0177">Collagen degradation</keyword>
<dbReference type="InterPro" id="IPR036365">
    <property type="entry name" value="PGBD-like_sf"/>
</dbReference>
<dbReference type="CDD" id="cd00094">
    <property type="entry name" value="HX"/>
    <property type="match status" value="1"/>
</dbReference>
<dbReference type="Gene3D" id="2.110.10.10">
    <property type="entry name" value="Hemopexin-like domain"/>
    <property type="match status" value="1"/>
</dbReference>
<keyword evidence="6 17" id="KW-0479">Metal-binding</keyword>
<keyword evidence="14" id="KW-0865">Zymogen</keyword>
<reference evidence="24" key="2">
    <citation type="submission" date="2025-08" db="UniProtKB">
        <authorList>
            <consortium name="Ensembl"/>
        </authorList>
    </citation>
    <scope>IDENTIFICATION</scope>
</reference>
<dbReference type="PIRSF" id="PIRSF001191">
    <property type="entry name" value="Peptidase_M10A_matrix"/>
    <property type="match status" value="1"/>
</dbReference>
<dbReference type="InterPro" id="IPR033739">
    <property type="entry name" value="M10A_MMP"/>
</dbReference>
<feature type="repeat" description="Hemopexin" evidence="21">
    <location>
        <begin position="296"/>
        <end position="345"/>
    </location>
</feature>
<dbReference type="SUPFAM" id="SSF47090">
    <property type="entry name" value="PGBD-like"/>
    <property type="match status" value="1"/>
</dbReference>
<evidence type="ECO:0000256" key="2">
    <source>
        <dbReference type="ARBA" id="ARBA00010370"/>
    </source>
</evidence>
<dbReference type="GeneTree" id="ENSGT00940000154907"/>
<keyword evidence="8" id="KW-0677">Repeat</keyword>
<protein>
    <recommendedName>
        <fullName evidence="23">Peptidase metallopeptidase domain-containing protein</fullName>
    </recommendedName>
</protein>
<feature type="domain" description="Peptidase metallopeptidase" evidence="23">
    <location>
        <begin position="129"/>
        <end position="283"/>
    </location>
</feature>
<evidence type="ECO:0000256" key="1">
    <source>
        <dbReference type="ARBA" id="ARBA00004498"/>
    </source>
</evidence>
<feature type="binding site" evidence="18">
    <location>
        <position position="257"/>
    </location>
    <ligand>
        <name>Zn(2+)</name>
        <dbReference type="ChEBI" id="CHEBI:29105"/>
        <label>2</label>
        <note>catalytic</note>
    </ligand>
</feature>
<keyword evidence="11 18" id="KW-0106">Calcium</keyword>
<evidence type="ECO:0000256" key="17">
    <source>
        <dbReference type="PIRSR" id="PIRSR001191-2"/>
    </source>
</evidence>
<evidence type="ECO:0000256" key="6">
    <source>
        <dbReference type="ARBA" id="ARBA00022723"/>
    </source>
</evidence>
<dbReference type="STRING" id="9643.ENSUAMP00000021598"/>
<organism evidence="24 25">
    <name type="scientific">Ursus americanus</name>
    <name type="common">American black bear</name>
    <name type="synonym">Euarctos americanus</name>
    <dbReference type="NCBI Taxonomy" id="9643"/>
    <lineage>
        <taxon>Eukaryota</taxon>
        <taxon>Metazoa</taxon>
        <taxon>Chordata</taxon>
        <taxon>Craniata</taxon>
        <taxon>Vertebrata</taxon>
        <taxon>Euteleostomi</taxon>
        <taxon>Mammalia</taxon>
        <taxon>Eutheria</taxon>
        <taxon>Laurasiatheria</taxon>
        <taxon>Carnivora</taxon>
        <taxon>Caniformia</taxon>
        <taxon>Ursidae</taxon>
        <taxon>Ursus</taxon>
    </lineage>
</organism>
<dbReference type="PROSITE" id="PS00546">
    <property type="entry name" value="CYSTEINE_SWITCH"/>
    <property type="match status" value="1"/>
</dbReference>
<dbReference type="CDD" id="cd04278">
    <property type="entry name" value="ZnMc_MMP"/>
    <property type="match status" value="1"/>
</dbReference>
<dbReference type="InterPro" id="IPR018487">
    <property type="entry name" value="Hemopexin-like_repeat"/>
</dbReference>
<dbReference type="SMART" id="SM00120">
    <property type="entry name" value="HX"/>
    <property type="match status" value="3"/>
</dbReference>
<dbReference type="InterPro" id="IPR021158">
    <property type="entry name" value="Pept_M10A_Zn_BS"/>
</dbReference>
<name>A0A452RQN2_URSAM</name>
<evidence type="ECO:0000259" key="23">
    <source>
        <dbReference type="SMART" id="SM00235"/>
    </source>
</evidence>
<evidence type="ECO:0000256" key="22">
    <source>
        <dbReference type="SAM" id="Phobius"/>
    </source>
</evidence>
<dbReference type="GO" id="GO:0004222">
    <property type="term" value="F:metalloendopeptidase activity"/>
    <property type="evidence" value="ECO:0007669"/>
    <property type="project" value="InterPro"/>
</dbReference>
<feature type="modified residue" description="Phosphotyrosine; by PKDCC" evidence="19">
    <location>
        <position position="365"/>
    </location>
</feature>
<dbReference type="PANTHER" id="PTHR10201">
    <property type="entry name" value="MATRIX METALLOPROTEINASE"/>
    <property type="match status" value="1"/>
</dbReference>
<dbReference type="GO" id="GO:0030574">
    <property type="term" value="P:collagen catabolic process"/>
    <property type="evidence" value="ECO:0007669"/>
    <property type="project" value="UniProtKB-KW"/>
</dbReference>
<dbReference type="Pfam" id="PF00413">
    <property type="entry name" value="Peptidase_M10"/>
    <property type="match status" value="1"/>
</dbReference>
<keyword evidence="4" id="KW-0272">Extracellular matrix</keyword>
<keyword evidence="12" id="KW-0482">Metalloprotease</keyword>
<dbReference type="Proteomes" id="UP000291022">
    <property type="component" value="Unassembled WGS sequence"/>
</dbReference>
<dbReference type="InterPro" id="IPR000585">
    <property type="entry name" value="Hemopexin-like_dom"/>
</dbReference>
<dbReference type="InterPro" id="IPR024079">
    <property type="entry name" value="MetalloPept_cat_dom_sf"/>
</dbReference>
<feature type="binding site" evidence="18">
    <location>
        <position position="213"/>
    </location>
    <ligand>
        <name>Ca(2+)</name>
        <dbReference type="ChEBI" id="CHEBI:29108"/>
        <label>2</label>
    </ligand>
</feature>
<evidence type="ECO:0000256" key="15">
    <source>
        <dbReference type="ARBA" id="ARBA00023157"/>
    </source>
</evidence>
<feature type="repeat" description="Hemopexin" evidence="21">
    <location>
        <begin position="428"/>
        <end position="473"/>
    </location>
</feature>
<dbReference type="Gene3D" id="3.40.390.10">
    <property type="entry name" value="Collagenase (Catalytic Domain)"/>
    <property type="match status" value="1"/>
</dbReference>
<keyword evidence="10 17" id="KW-0862">Zinc</keyword>
<evidence type="ECO:0000256" key="13">
    <source>
        <dbReference type="ARBA" id="ARBA00023105"/>
    </source>
</evidence>
<dbReference type="InterPro" id="IPR002477">
    <property type="entry name" value="Peptidoglycan-bd-like"/>
</dbReference>
<dbReference type="FunFam" id="3.40.390.10:FF:000007">
    <property type="entry name" value="Collagenase 3"/>
    <property type="match status" value="1"/>
</dbReference>
<evidence type="ECO:0000256" key="8">
    <source>
        <dbReference type="ARBA" id="ARBA00022737"/>
    </source>
</evidence>
<dbReference type="InterPro" id="IPR001818">
    <property type="entry name" value="Pept_M10_metallopeptidase"/>
</dbReference>
<dbReference type="SUPFAM" id="SSF50923">
    <property type="entry name" value="Hemopexin-like domain"/>
    <property type="match status" value="1"/>
</dbReference>
<keyword evidence="15" id="KW-1015">Disulfide bond</keyword>
<dbReference type="InterPro" id="IPR006026">
    <property type="entry name" value="Peptidase_Metallo"/>
</dbReference>
<evidence type="ECO:0000256" key="10">
    <source>
        <dbReference type="ARBA" id="ARBA00022833"/>
    </source>
</evidence>
<dbReference type="Ensembl" id="ENSUAMT00000024136.1">
    <property type="protein sequence ID" value="ENSUAMP00000021598.1"/>
    <property type="gene ID" value="ENSUAMG00000016678.1"/>
</dbReference>
<dbReference type="InterPro" id="IPR021190">
    <property type="entry name" value="Pept_M10A"/>
</dbReference>
<keyword evidence="5" id="KW-0645">Protease</keyword>
<dbReference type="FunFam" id="2.110.10.10:FF:000002">
    <property type="entry name" value="Matrix metallopeptidase 3"/>
    <property type="match status" value="1"/>
</dbReference>
<reference evidence="25" key="1">
    <citation type="submission" date="2016-06" db="EMBL/GenBank/DDBJ databases">
        <title>De novo assembly and RNA-Seq shows season-dependent expression and editing in black bear kidneys.</title>
        <authorList>
            <person name="Korstanje R."/>
            <person name="Srivastava A."/>
            <person name="Sarsani V.K."/>
            <person name="Sheehan S.M."/>
            <person name="Seger R.L."/>
            <person name="Barter M.E."/>
            <person name="Lindqvist C."/>
            <person name="Brody L.C."/>
            <person name="Mullikin J.C."/>
        </authorList>
    </citation>
    <scope>NUCLEOTIDE SEQUENCE [LARGE SCALE GENOMIC DNA]</scope>
</reference>
<feature type="binding site" evidence="18">
    <location>
        <position position="215"/>
    </location>
    <ligand>
        <name>Ca(2+)</name>
        <dbReference type="ChEBI" id="CHEBI:29108"/>
        <label>2</label>
    </ligand>
</feature>
<dbReference type="SUPFAM" id="SSF55486">
    <property type="entry name" value="Metalloproteases ('zincins'), catalytic domain"/>
    <property type="match status" value="1"/>
</dbReference>
<feature type="binding site" evidence="18">
    <location>
        <position position="148"/>
    </location>
    <ligand>
        <name>Ca(2+)</name>
        <dbReference type="ChEBI" id="CHEBI:29108"/>
        <label>1</label>
    </ligand>
</feature>
<comment type="cofactor">
    <cofactor evidence="18">
        <name>Ca(2+)</name>
        <dbReference type="ChEBI" id="CHEBI:29108"/>
    </cofactor>
    <text evidence="18">Can bind about 5 Ca(2+) ions per subunit.</text>
</comment>
<evidence type="ECO:0000256" key="20">
    <source>
        <dbReference type="PIRSR" id="PIRSR621190-5"/>
    </source>
</evidence>
<evidence type="ECO:0000256" key="16">
    <source>
        <dbReference type="PIRSR" id="PIRSR001191-1"/>
    </source>
</evidence>
<feature type="binding site" evidence="18">
    <location>
        <position position="432"/>
    </location>
    <ligand>
        <name>Ca(2+)</name>
        <dbReference type="ChEBI" id="CHEBI:29108"/>
        <label>4</label>
    </ligand>
</feature>
<comment type="cofactor">
    <cofactor evidence="18">
        <name>Zn(2+)</name>
        <dbReference type="ChEBI" id="CHEBI:29105"/>
    </cofactor>
    <text evidence="18">Binds 2 Zn(2+) ions per subunit.</text>
</comment>
<feature type="repeat" description="Hemopexin" evidence="21">
    <location>
        <begin position="379"/>
        <end position="427"/>
    </location>
</feature>
<evidence type="ECO:0000256" key="4">
    <source>
        <dbReference type="ARBA" id="ARBA00022530"/>
    </source>
</evidence>
<feature type="binding site" evidence="18">
    <location>
        <position position="385"/>
    </location>
    <ligand>
        <name>Ca(2+)</name>
        <dbReference type="ChEBI" id="CHEBI:29108"/>
        <label>5</label>
    </ligand>
</feature>
<dbReference type="GO" id="GO:0008270">
    <property type="term" value="F:zinc ion binding"/>
    <property type="evidence" value="ECO:0007669"/>
    <property type="project" value="InterPro"/>
</dbReference>
<dbReference type="PRINTS" id="PR00138">
    <property type="entry name" value="MATRIXIN"/>
</dbReference>
<feature type="binding site" evidence="17">
    <location>
        <position position="243"/>
    </location>
    <ligand>
        <name>Zn(2+)</name>
        <dbReference type="ChEBI" id="CHEBI:29105"/>
        <label>2</label>
        <note>catalytic</note>
    </ligand>
</feature>
<comment type="subcellular location">
    <subcellularLocation>
        <location evidence="1">Secreted</location>
        <location evidence="1">Extracellular space</location>
        <location evidence="1">Extracellular matrix</location>
    </subcellularLocation>
</comment>
<accession>A0A452RQN2</accession>
<feature type="binding site" description="in inhibited form" evidence="18">
    <location>
        <position position="116"/>
    </location>
    <ligand>
        <name>Zn(2+)</name>
        <dbReference type="ChEBI" id="CHEBI:29105"/>
        <label>2</label>
        <note>catalytic</note>
    </ligand>
</feature>
<dbReference type="SMART" id="SM00235">
    <property type="entry name" value="ZnMc"/>
    <property type="match status" value="1"/>
</dbReference>
<evidence type="ECO:0000256" key="3">
    <source>
        <dbReference type="ARBA" id="ARBA00022525"/>
    </source>
</evidence>
<feature type="binding site" evidence="18">
    <location>
        <position position="306"/>
    </location>
    <ligand>
        <name>Ca(2+)</name>
        <dbReference type="ChEBI" id="CHEBI:29108"/>
        <label>4</label>
    </ligand>
</feature>
<feature type="binding site" evidence="18">
    <location>
        <position position="182"/>
    </location>
    <ligand>
        <name>Ca(2+)</name>
        <dbReference type="ChEBI" id="CHEBI:29108"/>
        <label>2</label>
    </ligand>
</feature>
<dbReference type="Pfam" id="PF01471">
    <property type="entry name" value="PG_binding_1"/>
    <property type="match status" value="1"/>
</dbReference>
<sequence length="507" mass="58006">MDFLLFLPCLIPVPFHPNRNFLGSHFPFTLLLFVPFITPFFFSLKKNVTSRVLCFSLYQNYLQKFYDLKMGTSKSGRQRNSSLVTEKLKQMQEFFGLKVTGKIDADTLNVMKQPRCGVPDVAQYVLTDRTPRWEHTHLTYRIENYTPDLPRADVDSAMEKAFRLWSNVSPLTFTKIFEGQADIMISFVWGGNYPFGRPANTLAHAFLPGRGIGGDVHFDEEKRWTSDFRNFNLYYVAAHEVGHSLGLGHDNDIGSLMFPSYNSYRDVLLSQRDISAIQALYGPSKNPIQPGELQVPRACDSKLTFDAVTTIRGELFFFKNRFFLRTSPSHKTVDLDVIADFWESLSRGVDAAYSVVDRDEMVRGYPKDIYHSLGFPQSVKTINAAVHEDETGKTYFFVANEYWRYDENTRSMDTGFPKEIAHGFPGIGKQVDAVFQEGGFFYFFHGKRQYKCDPKTKQILTLLKTNSCLFGKVHSFTNGSPNLETIHSYNTVFGKMRVKDLLVHATA</sequence>
<dbReference type="GO" id="GO:0030198">
    <property type="term" value="P:extracellular matrix organization"/>
    <property type="evidence" value="ECO:0007669"/>
    <property type="project" value="TreeGrafter"/>
</dbReference>
<evidence type="ECO:0000313" key="25">
    <source>
        <dbReference type="Proteomes" id="UP000291022"/>
    </source>
</evidence>
<feature type="short sequence motif" description="Cysteine switch" evidence="20">
    <location>
        <begin position="114"/>
        <end position="121"/>
    </location>
</feature>
<keyword evidence="7" id="KW-0732">Signal</keyword>
<dbReference type="GO" id="GO:0031012">
    <property type="term" value="C:extracellular matrix"/>
    <property type="evidence" value="ECO:0007669"/>
    <property type="project" value="InterPro"/>
</dbReference>
<dbReference type="InterPro" id="IPR036375">
    <property type="entry name" value="Hemopexin-like_dom_sf"/>
</dbReference>
<evidence type="ECO:0000256" key="14">
    <source>
        <dbReference type="ARBA" id="ARBA00023145"/>
    </source>
</evidence>
<evidence type="ECO:0000256" key="21">
    <source>
        <dbReference type="PROSITE-ProRule" id="PRU01011"/>
    </source>
</evidence>
<evidence type="ECO:0000313" key="24">
    <source>
        <dbReference type="Ensembl" id="ENSUAMP00000021598.1"/>
    </source>
</evidence>
<feature type="binding site" evidence="17">
    <location>
        <position position="239"/>
    </location>
    <ligand>
        <name>Zn(2+)</name>
        <dbReference type="ChEBI" id="CHEBI:29105"/>
        <label>2</label>
        <note>catalytic</note>
    </ligand>
</feature>
<keyword evidence="25" id="KW-1185">Reference proteome</keyword>
<evidence type="ECO:0000256" key="19">
    <source>
        <dbReference type="PIRSR" id="PIRSR621190-4"/>
    </source>
</evidence>
<dbReference type="AlphaFoldDB" id="A0A452RQN2"/>
<evidence type="ECO:0000256" key="11">
    <source>
        <dbReference type="ARBA" id="ARBA00022837"/>
    </source>
</evidence>
<dbReference type="GO" id="GO:0006508">
    <property type="term" value="P:proteolysis"/>
    <property type="evidence" value="ECO:0007669"/>
    <property type="project" value="UniProtKB-KW"/>
</dbReference>
<feature type="binding site" evidence="18">
    <location>
        <position position="434"/>
    </location>
    <ligand>
        <name>Ca(2+)</name>
        <dbReference type="ChEBI" id="CHEBI:29108"/>
        <label>5</label>
    </ligand>
</feature>
<keyword evidence="9" id="KW-0378">Hydrolase</keyword>
<feature type="transmembrane region" description="Helical" evidence="22">
    <location>
        <begin position="25"/>
        <end position="44"/>
    </location>
</feature>
<feature type="binding site" evidence="18">
    <location>
        <position position="219"/>
    </location>
    <ligand>
        <name>Ca(2+)</name>
        <dbReference type="ChEBI" id="CHEBI:29108"/>
        <label>3</label>
    </ligand>
</feature>
<feature type="binding site" evidence="18">
    <location>
        <position position="204"/>
    </location>
    <ligand>
        <name>Zn(2+)</name>
        <dbReference type="ChEBI" id="CHEBI:29105"/>
        <label>1</label>
    </ligand>
</feature>
<evidence type="ECO:0000256" key="18">
    <source>
        <dbReference type="PIRSR" id="PIRSR621190-2"/>
    </source>
</evidence>
<reference evidence="24" key="3">
    <citation type="submission" date="2025-09" db="UniProtKB">
        <authorList>
            <consortium name="Ensembl"/>
        </authorList>
    </citation>
    <scope>IDENTIFICATION</scope>
</reference>
<feature type="active site" evidence="16">
    <location>
        <position position="240"/>
    </location>
</feature>
<keyword evidence="22" id="KW-1133">Transmembrane helix</keyword>
<feature type="binding site" evidence="18">
    <location>
        <position position="350"/>
    </location>
    <ligand>
        <name>Ca(2+)</name>
        <dbReference type="ChEBI" id="CHEBI:29108"/>
        <label>4</label>
    </ligand>
</feature>
<keyword evidence="22" id="KW-0472">Membrane</keyword>
<evidence type="ECO:0000256" key="5">
    <source>
        <dbReference type="ARBA" id="ARBA00022670"/>
    </source>
</evidence>
<evidence type="ECO:0000256" key="9">
    <source>
        <dbReference type="ARBA" id="ARBA00022801"/>
    </source>
</evidence>
<dbReference type="PROSITE" id="PS51642">
    <property type="entry name" value="HEMOPEXIN_2"/>
    <property type="match status" value="3"/>
</dbReference>
<comment type="similarity">
    <text evidence="2">Belongs to the peptidase M10A family.</text>
</comment>
<keyword evidence="22" id="KW-0812">Transmembrane</keyword>
<dbReference type="PANTHER" id="PTHR10201:SF151">
    <property type="entry name" value="INTERSTITIAL COLLAGENASE"/>
    <property type="match status" value="1"/>
</dbReference>
<evidence type="ECO:0000256" key="12">
    <source>
        <dbReference type="ARBA" id="ARBA00023049"/>
    </source>
</evidence>
<dbReference type="Pfam" id="PF00045">
    <property type="entry name" value="Hemopexin"/>
    <property type="match status" value="3"/>
</dbReference>
<proteinExistence type="inferred from homology"/>